<feature type="domain" description="HTH lysR-type" evidence="5">
    <location>
        <begin position="1"/>
        <end position="57"/>
    </location>
</feature>
<dbReference type="CDD" id="cd08427">
    <property type="entry name" value="PBP2_LTTR_like_2"/>
    <property type="match status" value="1"/>
</dbReference>
<evidence type="ECO:0000256" key="2">
    <source>
        <dbReference type="ARBA" id="ARBA00023015"/>
    </source>
</evidence>
<dbReference type="InterPro" id="IPR036390">
    <property type="entry name" value="WH_DNA-bd_sf"/>
</dbReference>
<sequence>MIRELRTLLAVAREGTFARAGAKVGLTQAAVSAQMRRLEEGLGFALFEKHGRAAQLTARGTQVLAQAQELLALYEQLGSAGTAEAGVTRIQLGAIASIQRTLLPDALARFHREHPNAHTRIVPGVSIDLVNRVDAGELDLAVVIRPPFGLHSDLHWSTLVREPFRLLVPRTTPGADWAELLATQPFVRYERTSFGGRQVERFLRERQLRPHEVCEADELEAIVRLVADGVGVALMPEPVMHGAWPRRVRALDLGEQTFHRDLGLVFRTHPAPAGALASLIACIDAQAAAAQRGRK</sequence>
<gene>
    <name evidence="6" type="ORF">FOZ76_22310</name>
</gene>
<dbReference type="Pfam" id="PF00126">
    <property type="entry name" value="HTH_1"/>
    <property type="match status" value="1"/>
</dbReference>
<dbReference type="AlphaFoldDB" id="A0A556ACD1"/>
<dbReference type="Gene3D" id="3.40.190.10">
    <property type="entry name" value="Periplasmic binding protein-like II"/>
    <property type="match status" value="2"/>
</dbReference>
<keyword evidence="2" id="KW-0805">Transcription regulation</keyword>
<dbReference type="Pfam" id="PF03466">
    <property type="entry name" value="LysR_substrate"/>
    <property type="match status" value="1"/>
</dbReference>
<evidence type="ECO:0000259" key="5">
    <source>
        <dbReference type="PROSITE" id="PS50931"/>
    </source>
</evidence>
<dbReference type="EMBL" id="VLTJ01000039">
    <property type="protein sequence ID" value="TSH90545.1"/>
    <property type="molecule type" value="Genomic_DNA"/>
</dbReference>
<dbReference type="Gene3D" id="1.10.10.10">
    <property type="entry name" value="Winged helix-like DNA-binding domain superfamily/Winged helix DNA-binding domain"/>
    <property type="match status" value="1"/>
</dbReference>
<organism evidence="6 7">
    <name type="scientific">Verticiella sediminum</name>
    <dbReference type="NCBI Taxonomy" id="1247510"/>
    <lineage>
        <taxon>Bacteria</taxon>
        <taxon>Pseudomonadati</taxon>
        <taxon>Pseudomonadota</taxon>
        <taxon>Betaproteobacteria</taxon>
        <taxon>Burkholderiales</taxon>
        <taxon>Alcaligenaceae</taxon>
        <taxon>Verticiella</taxon>
    </lineage>
</organism>
<evidence type="ECO:0000313" key="7">
    <source>
        <dbReference type="Proteomes" id="UP000318405"/>
    </source>
</evidence>
<dbReference type="RefSeq" id="WP_143950462.1">
    <property type="nucleotide sequence ID" value="NZ_BAABMB010000003.1"/>
</dbReference>
<dbReference type="InterPro" id="IPR036388">
    <property type="entry name" value="WH-like_DNA-bd_sf"/>
</dbReference>
<dbReference type="SUPFAM" id="SSF46785">
    <property type="entry name" value="Winged helix' DNA-binding domain"/>
    <property type="match status" value="1"/>
</dbReference>
<keyword evidence="3" id="KW-0238">DNA-binding</keyword>
<dbReference type="InterPro" id="IPR005119">
    <property type="entry name" value="LysR_subst-bd"/>
</dbReference>
<dbReference type="SUPFAM" id="SSF53850">
    <property type="entry name" value="Periplasmic binding protein-like II"/>
    <property type="match status" value="1"/>
</dbReference>
<keyword evidence="7" id="KW-1185">Reference proteome</keyword>
<dbReference type="OrthoDB" id="9803735at2"/>
<dbReference type="Proteomes" id="UP000318405">
    <property type="component" value="Unassembled WGS sequence"/>
</dbReference>
<dbReference type="PROSITE" id="PS50931">
    <property type="entry name" value="HTH_LYSR"/>
    <property type="match status" value="1"/>
</dbReference>
<dbReference type="PANTHER" id="PTHR30126">
    <property type="entry name" value="HTH-TYPE TRANSCRIPTIONAL REGULATOR"/>
    <property type="match status" value="1"/>
</dbReference>
<dbReference type="InterPro" id="IPR000847">
    <property type="entry name" value="LysR_HTH_N"/>
</dbReference>
<evidence type="ECO:0000256" key="4">
    <source>
        <dbReference type="ARBA" id="ARBA00023163"/>
    </source>
</evidence>
<proteinExistence type="inferred from homology"/>
<dbReference type="GO" id="GO:0003700">
    <property type="term" value="F:DNA-binding transcription factor activity"/>
    <property type="evidence" value="ECO:0007669"/>
    <property type="project" value="InterPro"/>
</dbReference>
<evidence type="ECO:0000256" key="3">
    <source>
        <dbReference type="ARBA" id="ARBA00023125"/>
    </source>
</evidence>
<reference evidence="6 7" key="1">
    <citation type="submission" date="2019-07" db="EMBL/GenBank/DDBJ databases">
        <title>Qingshengfaniella alkalisoli gen. nov., sp. nov., isolated from saline soil.</title>
        <authorList>
            <person name="Xu L."/>
            <person name="Huang X.-X."/>
            <person name="Sun J.-Q."/>
        </authorList>
    </citation>
    <scope>NUCLEOTIDE SEQUENCE [LARGE SCALE GENOMIC DNA]</scope>
    <source>
        <strain evidence="6 7">DSM 27279</strain>
    </source>
</reference>
<keyword evidence="4" id="KW-0804">Transcription</keyword>
<dbReference type="PRINTS" id="PR00039">
    <property type="entry name" value="HTHLYSR"/>
</dbReference>
<accession>A0A556ACD1</accession>
<evidence type="ECO:0000313" key="6">
    <source>
        <dbReference type="EMBL" id="TSH90545.1"/>
    </source>
</evidence>
<comment type="similarity">
    <text evidence="1">Belongs to the LysR transcriptional regulatory family.</text>
</comment>
<comment type="caution">
    <text evidence="6">The sequence shown here is derived from an EMBL/GenBank/DDBJ whole genome shotgun (WGS) entry which is preliminary data.</text>
</comment>
<dbReference type="GO" id="GO:0000976">
    <property type="term" value="F:transcription cis-regulatory region binding"/>
    <property type="evidence" value="ECO:0007669"/>
    <property type="project" value="TreeGrafter"/>
</dbReference>
<name>A0A556ACD1_9BURK</name>
<dbReference type="PANTHER" id="PTHR30126:SF94">
    <property type="entry name" value="LYSR FAMILY TRANSCRIPTIONAL REGULATOR"/>
    <property type="match status" value="1"/>
</dbReference>
<protein>
    <submittedName>
        <fullName evidence="6">LysR family transcriptional regulator</fullName>
    </submittedName>
</protein>
<evidence type="ECO:0000256" key="1">
    <source>
        <dbReference type="ARBA" id="ARBA00009437"/>
    </source>
</evidence>